<evidence type="ECO:0000256" key="4">
    <source>
        <dbReference type="ARBA" id="ARBA00022679"/>
    </source>
</evidence>
<dbReference type="GO" id="GO:0000030">
    <property type="term" value="F:mannosyltransferase activity"/>
    <property type="evidence" value="ECO:0007669"/>
    <property type="project" value="TreeGrafter"/>
</dbReference>
<evidence type="ECO:0000256" key="8">
    <source>
        <dbReference type="SAM" id="Phobius"/>
    </source>
</evidence>
<name>A0A674DAI1_SALTR</name>
<dbReference type="Proteomes" id="UP000472277">
    <property type="component" value="Chromosome 34"/>
</dbReference>
<protein>
    <recommendedName>
        <fullName evidence="11">Dpy-19-like 1, like (H. sapiens)</fullName>
    </recommendedName>
</protein>
<feature type="transmembrane region" description="Helical" evidence="8">
    <location>
        <begin position="244"/>
        <end position="265"/>
    </location>
</feature>
<comment type="subcellular location">
    <subcellularLocation>
        <location evidence="1">Membrane</location>
        <topology evidence="1">Multi-pass membrane protein</topology>
    </subcellularLocation>
</comment>
<evidence type="ECO:0000313" key="10">
    <source>
        <dbReference type="Proteomes" id="UP000472277"/>
    </source>
</evidence>
<reference evidence="9" key="2">
    <citation type="submission" date="2025-09" db="UniProtKB">
        <authorList>
            <consortium name="Ensembl"/>
        </authorList>
    </citation>
    <scope>IDENTIFICATION</scope>
</reference>
<dbReference type="AlphaFoldDB" id="A0A674DAI1"/>
<evidence type="ECO:0000256" key="2">
    <source>
        <dbReference type="ARBA" id="ARBA00008744"/>
    </source>
</evidence>
<dbReference type="InterPro" id="IPR018732">
    <property type="entry name" value="Dpy-19/Dpy-19-like"/>
</dbReference>
<keyword evidence="6 8" id="KW-1133">Transmembrane helix</keyword>
<sequence>MDFFGIPTKACWNVNRADGLSPVESCEGMGDAAYFYVSCVFLLNGVMMSLFLLYGTYLSGSRLGGVVTVLCLFFNHGESTRVMWTPPLRESFSYPFFVLQMLLLTRILRRSNHERRSLVALGACNVLFLLPWPFAQFVLLTQWHSATYNRWDATVPLIPERLTSLCVSLYFPQAHIGNLIRSKLTNYKDFHTLMYTCAAEFDFMELETLLGYVKTSIIPMVYHSLQLVAFAVLAILVMRIKLFLAPLMCLMASLICFRQLFGWIGEHFKRHITVFGILSIMAIQGVANFQSQRGIVGDFSNLPQEQLLEWINANTMPNAVFAGSMPTMASVKLSTGRAVVNHPHYEDTWQKERTNLVYTMYSCKLAKEVKRNLMQLQADYLILEDSWCNRRSRPGCSMPEIWDVEDQENRGKLPLCTLLSIDSQPHFTTMFENKFYKVLKIPIAAKYDL</sequence>
<dbReference type="PANTHER" id="PTHR31488:SF1">
    <property type="entry name" value="C-MANNOSYLTRANSFERASE DPY19L1"/>
    <property type="match status" value="1"/>
</dbReference>
<dbReference type="PANTHER" id="PTHR31488">
    <property type="entry name" value="DPY-19-LIKE 1, LIKE (H. SAPIENS)"/>
    <property type="match status" value="1"/>
</dbReference>
<proteinExistence type="inferred from homology"/>
<dbReference type="GeneTree" id="ENSGT00530000063023"/>
<feature type="transmembrane region" description="Helical" evidence="8">
    <location>
        <begin position="217"/>
        <end position="237"/>
    </location>
</feature>
<evidence type="ECO:0000256" key="6">
    <source>
        <dbReference type="ARBA" id="ARBA00022989"/>
    </source>
</evidence>
<dbReference type="Pfam" id="PF10034">
    <property type="entry name" value="Dpy19"/>
    <property type="match status" value="2"/>
</dbReference>
<evidence type="ECO:0000256" key="7">
    <source>
        <dbReference type="ARBA" id="ARBA00023136"/>
    </source>
</evidence>
<evidence type="ECO:0000256" key="3">
    <source>
        <dbReference type="ARBA" id="ARBA00022676"/>
    </source>
</evidence>
<evidence type="ECO:0008006" key="11">
    <source>
        <dbReference type="Google" id="ProtNLM"/>
    </source>
</evidence>
<keyword evidence="4" id="KW-0808">Transferase</keyword>
<keyword evidence="3" id="KW-0328">Glycosyltransferase</keyword>
<accession>A0A674DAI1</accession>
<dbReference type="GO" id="GO:0005637">
    <property type="term" value="C:nuclear inner membrane"/>
    <property type="evidence" value="ECO:0007669"/>
    <property type="project" value="TreeGrafter"/>
</dbReference>
<comment type="similarity">
    <text evidence="2">Belongs to the dpy-19 family.</text>
</comment>
<feature type="transmembrane region" description="Helical" evidence="8">
    <location>
        <begin position="120"/>
        <end position="140"/>
    </location>
</feature>
<reference evidence="9" key="1">
    <citation type="submission" date="2025-08" db="UniProtKB">
        <authorList>
            <consortium name="Ensembl"/>
        </authorList>
    </citation>
    <scope>IDENTIFICATION</scope>
</reference>
<organism evidence="9 10">
    <name type="scientific">Salmo trutta</name>
    <name type="common">Brown trout</name>
    <dbReference type="NCBI Taxonomy" id="8032"/>
    <lineage>
        <taxon>Eukaryota</taxon>
        <taxon>Metazoa</taxon>
        <taxon>Chordata</taxon>
        <taxon>Craniata</taxon>
        <taxon>Vertebrata</taxon>
        <taxon>Euteleostomi</taxon>
        <taxon>Actinopterygii</taxon>
        <taxon>Neopterygii</taxon>
        <taxon>Teleostei</taxon>
        <taxon>Protacanthopterygii</taxon>
        <taxon>Salmoniformes</taxon>
        <taxon>Salmonidae</taxon>
        <taxon>Salmoninae</taxon>
        <taxon>Salmo</taxon>
    </lineage>
</organism>
<keyword evidence="5 8" id="KW-0812">Transmembrane</keyword>
<evidence type="ECO:0000313" key="9">
    <source>
        <dbReference type="Ensembl" id="ENSSTUP00000092900.1"/>
    </source>
</evidence>
<evidence type="ECO:0000256" key="1">
    <source>
        <dbReference type="ARBA" id="ARBA00004141"/>
    </source>
</evidence>
<dbReference type="Ensembl" id="ENSSTUT00000099087.1">
    <property type="protein sequence ID" value="ENSSTUP00000092900.1"/>
    <property type="gene ID" value="ENSSTUG00000040914.1"/>
</dbReference>
<evidence type="ECO:0000256" key="5">
    <source>
        <dbReference type="ARBA" id="ARBA00022692"/>
    </source>
</evidence>
<keyword evidence="7 8" id="KW-0472">Membrane</keyword>
<feature type="transmembrane region" description="Helical" evidence="8">
    <location>
        <begin position="33"/>
        <end position="53"/>
    </location>
</feature>
<keyword evidence="10" id="KW-1185">Reference proteome</keyword>